<feature type="coiled-coil region" evidence="1">
    <location>
        <begin position="75"/>
        <end position="109"/>
    </location>
</feature>
<reference evidence="4" key="1">
    <citation type="submission" date="2020-09" db="EMBL/GenBank/DDBJ databases">
        <title>Taishania pollutisoli gen. nov., sp. nov., Isolated from Tetrabromobisphenol A-Contaminated Soil.</title>
        <authorList>
            <person name="Chen Q."/>
        </authorList>
    </citation>
    <scope>NUCLEOTIDE SEQUENCE</scope>
    <source>
        <strain evidence="4">CZZ-1</strain>
    </source>
</reference>
<dbReference type="EMBL" id="JACVEL010000013">
    <property type="protein sequence ID" value="MBC9813686.1"/>
    <property type="molecule type" value="Genomic_DNA"/>
</dbReference>
<keyword evidence="1" id="KW-0175">Coiled coil</keyword>
<sequence>MDNEFVKKPEPEVVKEKPRKATKKKATAERGKTSRALTQILNGDFLTKEFVLNNLNFIFFLIFLLLLIVGKGYYGKQLSKDVETTQKELDEVMAEYVEAKAKLEEDTRRQVLVEKLESRGLKETVNPTKVIRIKEKKQR</sequence>
<keyword evidence="3" id="KW-1133">Transmembrane helix</keyword>
<dbReference type="AlphaFoldDB" id="A0A8J6PKZ9"/>
<keyword evidence="5" id="KW-1185">Reference proteome</keyword>
<name>A0A8J6PKZ9_9FLAO</name>
<evidence type="ECO:0000313" key="4">
    <source>
        <dbReference type="EMBL" id="MBC9813686.1"/>
    </source>
</evidence>
<evidence type="ECO:0000313" key="5">
    <source>
        <dbReference type="Proteomes" id="UP000652681"/>
    </source>
</evidence>
<keyword evidence="3" id="KW-0812">Transmembrane</keyword>
<organism evidence="4 5">
    <name type="scientific">Taishania pollutisoli</name>
    <dbReference type="NCBI Taxonomy" id="2766479"/>
    <lineage>
        <taxon>Bacteria</taxon>
        <taxon>Pseudomonadati</taxon>
        <taxon>Bacteroidota</taxon>
        <taxon>Flavobacteriia</taxon>
        <taxon>Flavobacteriales</taxon>
        <taxon>Crocinitomicaceae</taxon>
        <taxon>Taishania</taxon>
    </lineage>
</organism>
<evidence type="ECO:0000256" key="2">
    <source>
        <dbReference type="SAM" id="MobiDB-lite"/>
    </source>
</evidence>
<accession>A0A8J6PKZ9</accession>
<feature type="compositionally biased region" description="Basic and acidic residues" evidence="2">
    <location>
        <begin position="1"/>
        <end position="16"/>
    </location>
</feature>
<dbReference type="Proteomes" id="UP000652681">
    <property type="component" value="Unassembled WGS sequence"/>
</dbReference>
<proteinExistence type="predicted"/>
<evidence type="ECO:0000256" key="1">
    <source>
        <dbReference type="SAM" id="Coils"/>
    </source>
</evidence>
<protein>
    <submittedName>
        <fullName evidence="4">Uncharacterized protein</fullName>
    </submittedName>
</protein>
<feature type="transmembrane region" description="Helical" evidence="3">
    <location>
        <begin position="50"/>
        <end position="70"/>
    </location>
</feature>
<keyword evidence="3" id="KW-0472">Membrane</keyword>
<dbReference type="RefSeq" id="WP_163489977.1">
    <property type="nucleotide sequence ID" value="NZ_JACVEL010000013.1"/>
</dbReference>
<feature type="region of interest" description="Disordered" evidence="2">
    <location>
        <begin position="1"/>
        <end position="30"/>
    </location>
</feature>
<evidence type="ECO:0000256" key="3">
    <source>
        <dbReference type="SAM" id="Phobius"/>
    </source>
</evidence>
<dbReference type="Pfam" id="PF19579">
    <property type="entry name" value="FtsL_2"/>
    <property type="match status" value="1"/>
</dbReference>
<gene>
    <name evidence="4" type="ORF">H9Y05_14515</name>
</gene>
<comment type="caution">
    <text evidence="4">The sequence shown here is derived from an EMBL/GenBank/DDBJ whole genome shotgun (WGS) entry which is preliminary data.</text>
</comment>
<dbReference type="InterPro" id="IPR045755">
    <property type="entry name" value="FtsL-like"/>
</dbReference>